<dbReference type="RefSeq" id="XP_055900268.1">
    <property type="nucleotide sequence ID" value="XM_056044293.1"/>
</dbReference>
<keyword evidence="10" id="KW-0472">Membrane</keyword>
<dbReference type="RefSeq" id="XP_055900270.1">
    <property type="nucleotide sequence ID" value="XM_056044295.1"/>
</dbReference>
<dbReference type="Proteomes" id="UP001165740">
    <property type="component" value="Chromosome 10"/>
</dbReference>
<dbReference type="AlphaFoldDB" id="A0A9W3BL30"/>
<feature type="domain" description="Peptidase M12B" evidence="11">
    <location>
        <begin position="254"/>
        <end position="464"/>
    </location>
</feature>
<dbReference type="GO" id="GO:0046872">
    <property type="term" value="F:metal ion binding"/>
    <property type="evidence" value="ECO:0007669"/>
    <property type="project" value="UniProtKB-KW"/>
</dbReference>
<accession>A0A9W3BL30</accession>
<feature type="binding site" evidence="8">
    <location>
        <position position="426"/>
    </location>
    <ligand>
        <name>Zn(2+)</name>
        <dbReference type="ChEBI" id="CHEBI:29105"/>
        <note>catalytic</note>
    </ligand>
</feature>
<evidence type="ECO:0000256" key="9">
    <source>
        <dbReference type="SAM" id="MobiDB-lite"/>
    </source>
</evidence>
<keyword evidence="1" id="KW-0645">Protease</keyword>
<dbReference type="Gene3D" id="3.40.390.10">
    <property type="entry name" value="Collagenase (Catalytic Domain)"/>
    <property type="match status" value="1"/>
</dbReference>
<evidence type="ECO:0000256" key="4">
    <source>
        <dbReference type="ARBA" id="ARBA00022833"/>
    </source>
</evidence>
<keyword evidence="7" id="KW-0325">Glycoprotein</keyword>
<feature type="compositionally biased region" description="Low complexity" evidence="9">
    <location>
        <begin position="672"/>
        <end position="687"/>
    </location>
</feature>
<dbReference type="Gene3D" id="3.40.1620.60">
    <property type="match status" value="1"/>
</dbReference>
<dbReference type="PANTHER" id="PTHR11905:SF159">
    <property type="entry name" value="ADAM METALLOPROTEASE"/>
    <property type="match status" value="1"/>
</dbReference>
<dbReference type="PROSITE" id="PS50215">
    <property type="entry name" value="ADAM_MEPRO"/>
    <property type="match status" value="1"/>
</dbReference>
<dbReference type="OMA" id="VANCEYG"/>
<dbReference type="InterPro" id="IPR041645">
    <property type="entry name" value="ADAMTS_CR_2"/>
</dbReference>
<evidence type="ECO:0000259" key="11">
    <source>
        <dbReference type="PROSITE" id="PS50215"/>
    </source>
</evidence>
<dbReference type="GO" id="GO:0006509">
    <property type="term" value="P:membrane protein ectodomain proteolysis"/>
    <property type="evidence" value="ECO:0007669"/>
    <property type="project" value="TreeGrafter"/>
</dbReference>
<feature type="active site" evidence="8">
    <location>
        <position position="417"/>
    </location>
</feature>
<dbReference type="Pfam" id="PF17771">
    <property type="entry name" value="ADAMTS_CR_2"/>
    <property type="match status" value="1"/>
</dbReference>
<dbReference type="RefSeq" id="XP_055900269.1">
    <property type="nucleotide sequence ID" value="XM_056044294.1"/>
</dbReference>
<feature type="compositionally biased region" description="Low complexity" evidence="9">
    <location>
        <begin position="231"/>
        <end position="243"/>
    </location>
</feature>
<feature type="transmembrane region" description="Helical" evidence="10">
    <location>
        <begin position="784"/>
        <end position="802"/>
    </location>
</feature>
<dbReference type="InterPro" id="IPR024079">
    <property type="entry name" value="MetalloPept_cat_dom_sf"/>
</dbReference>
<dbReference type="SUPFAM" id="SSF55486">
    <property type="entry name" value="Metalloproteases ('zincins'), catalytic domain"/>
    <property type="match status" value="1"/>
</dbReference>
<keyword evidence="3" id="KW-0378">Hydrolase</keyword>
<sequence length="804" mass="87578">MSLDVRGLWSLKLATKVLPLAVILLQVFHFGFGSNKTVHVNYSSGHFSVSQLPDDLDVTISVQNSTWAVLHLRRVPHITLDIPMYTLGVDASGKPVQTKVDLEEKTIVGYYQDLTREAVIQITRTNDIKETSAQYKIEGVLEVAGLRHSILPDDHARYRRDLTSANSSSEDDLYILEVVDQPSTGTLSDYLDPPPNIEVSKREDPLSSALGSAQGPSTTLSPSDITQQEGEATSTLSETSSKSSRQRREAPLDIFLDIVAVTDFAVYNRYLTAARGDKNQALSDLRMWYAFVFNGIDLRYQGIHSSEYNINVRLVKLILSETAADAPFTEPFKTPGSHWDTLSAPSALEGIAEFAKKHDLLRSDHVMLMTGYDLTTAGSTTTTGLAYTATLCAGNEMQFSVVEDLGGYQTVETAAHELGHGLGARHDGDGNSCPSTDRYIMAGSSYAVTDSNRLNPWRFSQCSIQAMTSHIKTNLVKPNGKRCLIQSEAIVSSLPDVSQYMPGEVYSPDQQCRNQYGNESRYCRGTEFGNVSTICTSMFCYDPVTGSKGICFEEKAAQGTTCGSEKQCIDGACVYVPNSPQVDETCAYGDQPGVAFNGKTCRQFVSGHPGYCYQTVVRTRCCASCQDFYRPFKDCEYGNKYPYCTNDSCNSSKGEADNCCETCNIGEPLNVSSSTSERPPSSEGTTPAPKPKTEISGQCADNPGVLVNNMSCTTASIMNPEYCYQEKMVMNCCASCRRANSGIIGCEYGDKNPVACKSSKCAGLAVDCCYTCGSRNSSPLIHCHIFLLAVLSLLTISGALVISQ</sequence>
<evidence type="ECO:0000256" key="3">
    <source>
        <dbReference type="ARBA" id="ARBA00022801"/>
    </source>
</evidence>
<reference evidence="13 14" key="1">
    <citation type="submission" date="2025-04" db="UniProtKB">
        <authorList>
            <consortium name="RefSeq"/>
        </authorList>
    </citation>
    <scope>IDENTIFICATION</scope>
</reference>
<dbReference type="RefSeq" id="XP_055900271.1">
    <property type="nucleotide sequence ID" value="XM_056044296.1"/>
</dbReference>
<proteinExistence type="predicted"/>
<feature type="binding site" evidence="8">
    <location>
        <position position="420"/>
    </location>
    <ligand>
        <name>Zn(2+)</name>
        <dbReference type="ChEBI" id="CHEBI:29105"/>
        <note>catalytic</note>
    </ligand>
</feature>
<evidence type="ECO:0000256" key="7">
    <source>
        <dbReference type="ARBA" id="ARBA00023180"/>
    </source>
</evidence>
<dbReference type="Pfam" id="PF13688">
    <property type="entry name" value="Reprolysin_5"/>
    <property type="match status" value="1"/>
</dbReference>
<keyword evidence="5" id="KW-0482">Metalloprotease</keyword>
<evidence type="ECO:0000313" key="14">
    <source>
        <dbReference type="RefSeq" id="XP_055900269.1"/>
    </source>
</evidence>
<evidence type="ECO:0000313" key="15">
    <source>
        <dbReference type="RefSeq" id="XP_055900270.1"/>
    </source>
</evidence>
<feature type="region of interest" description="Disordered" evidence="9">
    <location>
        <begin position="185"/>
        <end position="245"/>
    </location>
</feature>
<evidence type="ECO:0000256" key="1">
    <source>
        <dbReference type="ARBA" id="ARBA00022670"/>
    </source>
</evidence>
<keyword evidence="10" id="KW-0812">Transmembrane</keyword>
<dbReference type="PANTHER" id="PTHR11905">
    <property type="entry name" value="ADAM A DISINTEGRIN AND METALLOPROTEASE DOMAIN"/>
    <property type="match status" value="1"/>
</dbReference>
<name>A0A9W3BL30_BIOGL</name>
<dbReference type="InterPro" id="IPR001590">
    <property type="entry name" value="Peptidase_M12B"/>
</dbReference>
<feature type="compositionally biased region" description="Polar residues" evidence="9">
    <location>
        <begin position="209"/>
        <end position="230"/>
    </location>
</feature>
<comment type="caution">
    <text evidence="8">Lacks conserved residue(s) required for the propagation of feature annotation.</text>
</comment>
<evidence type="ECO:0000313" key="13">
    <source>
        <dbReference type="RefSeq" id="XP_055900268.1"/>
    </source>
</evidence>
<evidence type="ECO:0000313" key="16">
    <source>
        <dbReference type="RefSeq" id="XP_055900271.1"/>
    </source>
</evidence>
<protein>
    <submittedName>
        <fullName evidence="13 14">A disintegrin and metalloproteinase with thrombospondin motifs 2-like</fullName>
    </submittedName>
</protein>
<keyword evidence="4 8" id="KW-0862">Zinc</keyword>
<evidence type="ECO:0000256" key="5">
    <source>
        <dbReference type="ARBA" id="ARBA00023049"/>
    </source>
</evidence>
<keyword evidence="6" id="KW-1015">Disulfide bond</keyword>
<organism evidence="12 14">
    <name type="scientific">Biomphalaria glabrata</name>
    <name type="common">Bloodfluke planorb</name>
    <name type="synonym">Freshwater snail</name>
    <dbReference type="NCBI Taxonomy" id="6526"/>
    <lineage>
        <taxon>Eukaryota</taxon>
        <taxon>Metazoa</taxon>
        <taxon>Spiralia</taxon>
        <taxon>Lophotrochozoa</taxon>
        <taxon>Mollusca</taxon>
        <taxon>Gastropoda</taxon>
        <taxon>Heterobranchia</taxon>
        <taxon>Euthyneura</taxon>
        <taxon>Panpulmonata</taxon>
        <taxon>Hygrophila</taxon>
        <taxon>Lymnaeoidea</taxon>
        <taxon>Planorbidae</taxon>
        <taxon>Biomphalaria</taxon>
    </lineage>
</organism>
<keyword evidence="2 8" id="KW-0479">Metal-binding</keyword>
<evidence type="ECO:0000256" key="8">
    <source>
        <dbReference type="PROSITE-ProRule" id="PRU00276"/>
    </source>
</evidence>
<dbReference type="GeneID" id="106077944"/>
<dbReference type="OrthoDB" id="6134861at2759"/>
<evidence type="ECO:0000256" key="6">
    <source>
        <dbReference type="ARBA" id="ARBA00023157"/>
    </source>
</evidence>
<evidence type="ECO:0000256" key="10">
    <source>
        <dbReference type="SAM" id="Phobius"/>
    </source>
</evidence>
<evidence type="ECO:0000256" key="2">
    <source>
        <dbReference type="ARBA" id="ARBA00022723"/>
    </source>
</evidence>
<dbReference type="GO" id="GO:0004222">
    <property type="term" value="F:metalloendopeptidase activity"/>
    <property type="evidence" value="ECO:0007669"/>
    <property type="project" value="InterPro"/>
</dbReference>
<evidence type="ECO:0000313" key="12">
    <source>
        <dbReference type="Proteomes" id="UP001165740"/>
    </source>
</evidence>
<gene>
    <name evidence="13 14 15 16" type="primary">LOC106077944</name>
</gene>
<keyword evidence="10" id="KW-1133">Transmembrane helix</keyword>
<feature type="binding site" evidence="8">
    <location>
        <position position="416"/>
    </location>
    <ligand>
        <name>Zn(2+)</name>
        <dbReference type="ChEBI" id="CHEBI:29105"/>
        <note>catalytic</note>
    </ligand>
</feature>
<keyword evidence="12" id="KW-1185">Reference proteome</keyword>
<feature type="region of interest" description="Disordered" evidence="9">
    <location>
        <begin position="670"/>
        <end position="696"/>
    </location>
</feature>